<gene>
    <name evidence="2" type="ORF">MRATA1EN1_LOCUS25315</name>
</gene>
<sequence>MASSAQASPLSPVAPTQEGRLCDLLGSMEGPSGTGRQQRRQGTSGRRTFSRVPPQPLFPLDVRVRGPVTITTHPEPTALAPDPGQKGPAGCLCICVSCVRGGQGEMVPKDTQLPDHLPHVSTPRSEALESLLGVGVSTWHLHSPLKLRTALPRRCFPAGSEW</sequence>
<evidence type="ECO:0000313" key="3">
    <source>
        <dbReference type="Proteomes" id="UP001176941"/>
    </source>
</evidence>
<name>A0ABN8ZS52_RANTA</name>
<accession>A0ABN8ZS52</accession>
<feature type="compositionally biased region" description="Low complexity" evidence="1">
    <location>
        <begin position="34"/>
        <end position="51"/>
    </location>
</feature>
<evidence type="ECO:0000313" key="2">
    <source>
        <dbReference type="EMBL" id="CAI9176353.1"/>
    </source>
</evidence>
<protein>
    <submittedName>
        <fullName evidence="2">Uncharacterized protein</fullName>
    </submittedName>
</protein>
<organism evidence="2 3">
    <name type="scientific">Rangifer tarandus platyrhynchus</name>
    <name type="common">Svalbard reindeer</name>
    <dbReference type="NCBI Taxonomy" id="3082113"/>
    <lineage>
        <taxon>Eukaryota</taxon>
        <taxon>Metazoa</taxon>
        <taxon>Chordata</taxon>
        <taxon>Craniata</taxon>
        <taxon>Vertebrata</taxon>
        <taxon>Euteleostomi</taxon>
        <taxon>Mammalia</taxon>
        <taxon>Eutheria</taxon>
        <taxon>Laurasiatheria</taxon>
        <taxon>Artiodactyla</taxon>
        <taxon>Ruminantia</taxon>
        <taxon>Pecora</taxon>
        <taxon>Cervidae</taxon>
        <taxon>Odocoileinae</taxon>
        <taxon>Rangifer</taxon>
    </lineage>
</organism>
<dbReference type="EMBL" id="OX459942">
    <property type="protein sequence ID" value="CAI9176353.1"/>
    <property type="molecule type" value="Genomic_DNA"/>
</dbReference>
<evidence type="ECO:0000256" key="1">
    <source>
        <dbReference type="SAM" id="MobiDB-lite"/>
    </source>
</evidence>
<feature type="region of interest" description="Disordered" evidence="1">
    <location>
        <begin position="1"/>
        <end position="58"/>
    </location>
</feature>
<reference evidence="2" key="1">
    <citation type="submission" date="2023-04" db="EMBL/GenBank/DDBJ databases">
        <authorList>
            <consortium name="ELIXIR-Norway"/>
        </authorList>
    </citation>
    <scope>NUCLEOTIDE SEQUENCE [LARGE SCALE GENOMIC DNA]</scope>
</reference>
<proteinExistence type="predicted"/>
<dbReference type="Proteomes" id="UP001176941">
    <property type="component" value="Chromosome 6"/>
</dbReference>
<keyword evidence="3" id="KW-1185">Reference proteome</keyword>